<gene>
    <name evidence="2" type="ordered locus">BCE_4962</name>
</gene>
<protein>
    <submittedName>
        <fullName evidence="2">Uncharacterized protein</fullName>
    </submittedName>
</protein>
<sequence length="38" mass="4513">MKVHKNESILKRINENILGIQCFVGNVILYWLYFGNNM</sequence>
<keyword evidence="1" id="KW-1133">Transmembrane helix</keyword>
<dbReference type="HOGENOM" id="CLU_3324052_0_0_9"/>
<dbReference type="KEGG" id="bca:BCE_4962"/>
<organism evidence="2 3">
    <name type="scientific">Bacillus cereus (strain ATCC 10987 / NRS 248)</name>
    <dbReference type="NCBI Taxonomy" id="222523"/>
    <lineage>
        <taxon>Bacteria</taxon>
        <taxon>Bacillati</taxon>
        <taxon>Bacillota</taxon>
        <taxon>Bacilli</taxon>
        <taxon>Bacillales</taxon>
        <taxon>Bacillaceae</taxon>
        <taxon>Bacillus</taxon>
        <taxon>Bacillus cereus group</taxon>
    </lineage>
</organism>
<dbReference type="Proteomes" id="UP000002527">
    <property type="component" value="Chromosome"/>
</dbReference>
<evidence type="ECO:0000313" key="3">
    <source>
        <dbReference type="Proteomes" id="UP000002527"/>
    </source>
</evidence>
<proteinExistence type="predicted"/>
<evidence type="ECO:0000313" key="2">
    <source>
        <dbReference type="EMBL" id="AAS43863.1"/>
    </source>
</evidence>
<feature type="transmembrane region" description="Helical" evidence="1">
    <location>
        <begin position="16"/>
        <end position="34"/>
    </location>
</feature>
<accession>Q72YQ9</accession>
<dbReference type="EMBL" id="AE017194">
    <property type="protein sequence ID" value="AAS43863.1"/>
    <property type="molecule type" value="Genomic_DNA"/>
</dbReference>
<keyword evidence="1" id="KW-0472">Membrane</keyword>
<evidence type="ECO:0000256" key="1">
    <source>
        <dbReference type="SAM" id="Phobius"/>
    </source>
</evidence>
<keyword evidence="1" id="KW-0812">Transmembrane</keyword>
<name>Q72YQ9_BACC1</name>
<reference evidence="2 3" key="1">
    <citation type="journal article" date="2004" name="Nucleic Acids Res.">
        <title>The genome sequence of Bacillus cereus ATCC 10987 reveals metabolic adaptations and a large plasmid related to Bacillus anthracis pXO1.</title>
        <authorList>
            <person name="Rasko D.A."/>
            <person name="Ravel J."/>
            <person name="Okstad O.A."/>
            <person name="Helgason E."/>
            <person name="Cer R.Z."/>
            <person name="Jiang L."/>
            <person name="Shores K.A."/>
            <person name="Fouts D.E."/>
            <person name="Tourasse N.J."/>
            <person name="Angiuoli S.V."/>
            <person name="Kolonay J."/>
            <person name="Nelson W.C."/>
            <person name="Kolsto A.-B."/>
            <person name="Fraser C.M."/>
            <person name="Read T.D."/>
        </authorList>
    </citation>
    <scope>NUCLEOTIDE SEQUENCE [LARGE SCALE GENOMIC DNA]</scope>
    <source>
        <strain evidence="3">ATCC 10987 / NRS 248</strain>
    </source>
</reference>
<dbReference type="AlphaFoldDB" id="Q72YQ9"/>